<feature type="domain" description="IraD/Gp25-like" evidence="1">
    <location>
        <begin position="29"/>
        <end position="119"/>
    </location>
</feature>
<proteinExistence type="predicted"/>
<sequence length="144" mass="16126">MTGDPGFLGTGWAFPPAFDGRTQGAVMVDGAADVRESLRILLSTAPGERIMHPTYGCGLRRMVFEQINTSAITEIRSMIEKAVLFFEPRVTLEHTRIETDALDEGLLRIRLDYCIRSTNSRDNLVFPLYLQPGELPRLIEEPTS</sequence>
<organism evidence="2 3">
    <name type="scientific">Roseateles amylovorans</name>
    <dbReference type="NCBI Taxonomy" id="2978473"/>
    <lineage>
        <taxon>Bacteria</taxon>
        <taxon>Pseudomonadati</taxon>
        <taxon>Pseudomonadota</taxon>
        <taxon>Betaproteobacteria</taxon>
        <taxon>Burkholderiales</taxon>
        <taxon>Sphaerotilaceae</taxon>
        <taxon>Roseateles</taxon>
    </lineage>
</organism>
<dbReference type="InterPro" id="IPR007048">
    <property type="entry name" value="IraD/Gp25-like"/>
</dbReference>
<dbReference type="Gene3D" id="3.10.450.40">
    <property type="match status" value="1"/>
</dbReference>
<dbReference type="Proteomes" id="UP001064933">
    <property type="component" value="Chromosome"/>
</dbReference>
<dbReference type="EMBL" id="CP104562">
    <property type="protein sequence ID" value="UXH79420.1"/>
    <property type="molecule type" value="Genomic_DNA"/>
</dbReference>
<dbReference type="RefSeq" id="WP_261759239.1">
    <property type="nucleotide sequence ID" value="NZ_CP104562.2"/>
</dbReference>
<evidence type="ECO:0000313" key="2">
    <source>
        <dbReference type="EMBL" id="UXH79420.1"/>
    </source>
</evidence>
<protein>
    <submittedName>
        <fullName evidence="2">GPW/gp25 family protein</fullName>
    </submittedName>
</protein>
<evidence type="ECO:0000313" key="3">
    <source>
        <dbReference type="Proteomes" id="UP001064933"/>
    </source>
</evidence>
<keyword evidence="3" id="KW-1185">Reference proteome</keyword>
<accession>A0ABY6B3W3</accession>
<evidence type="ECO:0000259" key="1">
    <source>
        <dbReference type="Pfam" id="PF04965"/>
    </source>
</evidence>
<name>A0ABY6B3W3_9BURK</name>
<reference evidence="2" key="1">
    <citation type="submission" date="2022-10" db="EMBL/GenBank/DDBJ databases">
        <title>Characterization and whole genome sequencing of a new Roseateles species, isolated from fresh water.</title>
        <authorList>
            <person name="Guliayeva D.Y."/>
            <person name="Akhremchuk A.E."/>
            <person name="Sikolenko M.A."/>
            <person name="Valentovich L.N."/>
            <person name="Sidarenka A.V."/>
        </authorList>
    </citation>
    <scope>NUCLEOTIDE SEQUENCE</scope>
    <source>
        <strain evidence="2">BIM B-1768</strain>
    </source>
</reference>
<gene>
    <name evidence="2" type="ORF">N4261_05685</name>
</gene>
<dbReference type="SUPFAM" id="SSF160719">
    <property type="entry name" value="gpW/gp25-like"/>
    <property type="match status" value="1"/>
</dbReference>
<dbReference type="Pfam" id="PF04965">
    <property type="entry name" value="GPW_gp25"/>
    <property type="match status" value="1"/>
</dbReference>